<keyword evidence="4" id="KW-1185">Reference proteome</keyword>
<gene>
    <name evidence="3" type="ORF">ML536_20355</name>
</gene>
<dbReference type="RefSeq" id="WP_281737257.1">
    <property type="nucleotide sequence ID" value="NZ_JAKETQ010000004.1"/>
</dbReference>
<dbReference type="Pfam" id="PF05901">
    <property type="entry name" value="Excalibur"/>
    <property type="match status" value="1"/>
</dbReference>
<protein>
    <submittedName>
        <fullName evidence="3">Excalibur calcium-binding domain-containing protein</fullName>
    </submittedName>
</protein>
<evidence type="ECO:0000313" key="3">
    <source>
        <dbReference type="EMBL" id="MCI0129192.1"/>
    </source>
</evidence>
<evidence type="ECO:0000313" key="4">
    <source>
        <dbReference type="Proteomes" id="UP001156140"/>
    </source>
</evidence>
<evidence type="ECO:0000259" key="2">
    <source>
        <dbReference type="Pfam" id="PF05901"/>
    </source>
</evidence>
<name>A0AA41UDC6_9HYPH</name>
<reference evidence="3" key="1">
    <citation type="submission" date="2022-03" db="EMBL/GenBank/DDBJ databases">
        <title>The complete genome sequence of a Methyloterrigena soli.</title>
        <authorList>
            <person name="Zi Z."/>
        </authorList>
    </citation>
    <scope>NUCLEOTIDE SEQUENCE</scope>
    <source>
        <strain evidence="3">M48</strain>
    </source>
</reference>
<feature type="signal peptide" evidence="1">
    <location>
        <begin position="1"/>
        <end position="32"/>
    </location>
</feature>
<dbReference type="AlphaFoldDB" id="A0AA41UDC6"/>
<dbReference type="EMBL" id="JALAZD010000004">
    <property type="protein sequence ID" value="MCI0129192.1"/>
    <property type="molecule type" value="Genomic_DNA"/>
</dbReference>
<evidence type="ECO:0000256" key="1">
    <source>
        <dbReference type="SAM" id="SignalP"/>
    </source>
</evidence>
<organism evidence="3 4">
    <name type="scientific">Paradevosia shaoguanensis</name>
    <dbReference type="NCBI Taxonomy" id="1335043"/>
    <lineage>
        <taxon>Bacteria</taxon>
        <taxon>Pseudomonadati</taxon>
        <taxon>Pseudomonadota</taxon>
        <taxon>Alphaproteobacteria</taxon>
        <taxon>Hyphomicrobiales</taxon>
        <taxon>Devosiaceae</taxon>
        <taxon>Paradevosia</taxon>
    </lineage>
</organism>
<accession>A0AA41UDC6</accession>
<proteinExistence type="predicted"/>
<dbReference type="InterPro" id="IPR008613">
    <property type="entry name" value="Excalibur_Ca-bd_domain"/>
</dbReference>
<comment type="caution">
    <text evidence="3">The sequence shown here is derived from an EMBL/GenBank/DDBJ whole genome shotgun (WGS) entry which is preliminary data.</text>
</comment>
<sequence>MVGVAKQAIGCAVLKVLSIALASVATISGVGAAEQSVLRQSTNAASRLHFSQSWNCQPRKTCGKIRSCDEAEWYLYNCSWGGRLDGDGDGAPCENLCGSNN</sequence>
<feature type="domain" description="Excalibur calcium-binding" evidence="2">
    <location>
        <begin position="59"/>
        <end position="94"/>
    </location>
</feature>
<keyword evidence="1" id="KW-0732">Signal</keyword>
<dbReference type="Proteomes" id="UP001156140">
    <property type="component" value="Unassembled WGS sequence"/>
</dbReference>
<feature type="chain" id="PRO_5041257197" evidence="1">
    <location>
        <begin position="33"/>
        <end position="101"/>
    </location>
</feature>